<dbReference type="EMBL" id="AAOA02000002">
    <property type="protein sequence ID" value="EAQ97511.1"/>
    <property type="molecule type" value="Genomic_DNA"/>
</dbReference>
<evidence type="ECO:0008006" key="3">
    <source>
        <dbReference type="Google" id="ProtNLM"/>
    </source>
</evidence>
<sequence length="390" mass="43861">MPSLLTDLSVASQLFLRATGRRLKGQQAPAPDLEAFREAMDPLLQGIAPGVIKQTAWLDMPANQPPWTHSGVTVDEGDDVSYFLAGQVFASKALDLQFQPSLQVWCRAGDTGEIFRGTRDSHSFKASQGGPLYFGNYFPSTWQTPQGELTTDTDVYKGNQGLFRILVIVWSERAADGLRALLGTGKEPRLVDELARLEQGDTAPEGWKYLWHVGPAEIFREGHSGDGSTPCIHCRTHKDVGILQHDVDQALTPESEIRWRWCVNKLPSTLREDTLPSHDYLSIAVEFDNGRDITYYWSATLPEGYGYDCPLPNWKGIEYHVVVRSGKQGLGEWLDERRNLYKDYKKYMGEPPPRITRVWFIANSIFQRIEGSCDYADIHLEGAKGSVRLL</sequence>
<dbReference type="RefSeq" id="WP_008293286.1">
    <property type="nucleotide sequence ID" value="NZ_CM002299.1"/>
</dbReference>
<reference evidence="1 2" key="1">
    <citation type="journal article" date="2007" name="Proc. Natl. Acad. Sci. U.S.A.">
        <title>Characterization of a marine gammaproteobacterium capable of aerobic anoxygenic photosynthesis.</title>
        <authorList>
            <person name="Fuchs B.M."/>
            <person name="Spring S."/>
            <person name="Teeling H."/>
            <person name="Quast C."/>
            <person name="Wulf J."/>
            <person name="Schattenhofer M."/>
            <person name="Yan S."/>
            <person name="Ferriera S."/>
            <person name="Johnson J."/>
            <person name="Glockner F.O."/>
            <person name="Amann R."/>
        </authorList>
    </citation>
    <scope>NUCLEOTIDE SEQUENCE [LARGE SCALE GENOMIC DNA]</scope>
    <source>
        <strain evidence="1">KT71</strain>
    </source>
</reference>
<reference evidence="1 2" key="2">
    <citation type="journal article" date="2009" name="PLoS ONE">
        <title>The photosynthetic apparatus and its regulation in the aerobic gammaproteobacterium Congregibacter litoralis gen. nov., sp. nov.</title>
        <authorList>
            <person name="Spring S."/>
            <person name="Lunsdorf H."/>
            <person name="Fuchs B.M."/>
            <person name="Tindall B.J."/>
        </authorList>
    </citation>
    <scope>NUCLEOTIDE SEQUENCE [LARGE SCALE GENOMIC DNA]</scope>
    <source>
        <strain evidence="1">KT71</strain>
    </source>
</reference>
<keyword evidence="2" id="KW-1185">Reference proteome</keyword>
<dbReference type="HOGENOM" id="CLU_707345_0_0_6"/>
<dbReference type="STRING" id="314285.KT71_04360"/>
<dbReference type="InterPro" id="IPR021409">
    <property type="entry name" value="DUF3047"/>
</dbReference>
<comment type="caution">
    <text evidence="1">The sequence shown here is derived from an EMBL/GenBank/DDBJ whole genome shotgun (WGS) entry which is preliminary data.</text>
</comment>
<dbReference type="eggNOG" id="ENOG502Z7S9">
    <property type="taxonomic scope" value="Bacteria"/>
</dbReference>
<gene>
    <name evidence="1" type="ORF">KT71_04360</name>
</gene>
<dbReference type="OrthoDB" id="9775969at2"/>
<evidence type="ECO:0000313" key="1">
    <source>
        <dbReference type="EMBL" id="EAQ97511.1"/>
    </source>
</evidence>
<dbReference type="Pfam" id="PF11249">
    <property type="entry name" value="DUF3047"/>
    <property type="match status" value="1"/>
</dbReference>
<evidence type="ECO:0000313" key="2">
    <source>
        <dbReference type="Proteomes" id="UP000019205"/>
    </source>
</evidence>
<name>A4A8W9_9GAMM</name>
<dbReference type="AlphaFoldDB" id="A4A8W9"/>
<dbReference type="Proteomes" id="UP000019205">
    <property type="component" value="Chromosome"/>
</dbReference>
<protein>
    <recommendedName>
        <fullName evidence="3">DUF3047 domain-containing protein</fullName>
    </recommendedName>
</protein>
<accession>A4A8W9</accession>
<proteinExistence type="predicted"/>
<organism evidence="1 2">
    <name type="scientific">Congregibacter litoralis KT71</name>
    <dbReference type="NCBI Taxonomy" id="314285"/>
    <lineage>
        <taxon>Bacteria</taxon>
        <taxon>Pseudomonadati</taxon>
        <taxon>Pseudomonadota</taxon>
        <taxon>Gammaproteobacteria</taxon>
        <taxon>Cellvibrionales</taxon>
        <taxon>Halieaceae</taxon>
        <taxon>Congregibacter</taxon>
    </lineage>
</organism>